<sequence>MGKNDSKITSVVINSLTWTRDSHGLFDYECNKVVKAVHTVQGCHFIHRLGDSCYIGDPCQYDPIENSSVLATLVFCKNKYWLHHYNMSDKIDFERNCAGLAWLVVKKNPETAKTGAKLETGQYIKLGRVCFKVRETSFDIKKMTEEENKQENNLNSLSENTDVLISGEGCPPDAAFNQLRSRGSQPLGLNNPRRSNANAGGINTNFTEPQLQVEVPRDDIHEEKSKSSNLSLNQLTCRICLSSGSEADQENTLISPCKCIGSVKFVHEECLKLWLNSKRESKDTDFSRTYTWKDLSCELCKATYPDLIDSILTPKKKTISILDYQVPENGEYLVLEGNSKSNQKSKIIHVLNLSKQNSIKIGRNNGGIRIADISVSRCHAYIKLVDKNFYIEDNDSKFGTLVGFKDPIQITNKPLTVQIGRTLLTLAMNEGKRYCGLRCRKIFLSRPQPTTITDFGSVLSFYPEECRKLFEENKVKREFRLDQLSFEEDDFDSISEKKNVKPKQSQSAQRVRKYKSSRRKKKVKRSSQKGRNKFKFAGRKTPKITGIKKLVNQRKSYSGVNNSIPIKIFSMNEADEDSDVLDQSYDHLLKGDRRRENVRNGIIDYEELKEGFIGDLNKSSYKEKSINELCRICEDDPPNEDSRVKTAFQPQNPTSPLGDLNNIQEIHNRKPMINRLYDEGMEENEQQEKPPEVVQNSPVFLAEENQANLEHELQALVSENPDNSEEVS</sequence>
<evidence type="ECO:0000256" key="2">
    <source>
        <dbReference type="ARBA" id="ARBA00022771"/>
    </source>
</evidence>
<feature type="region of interest" description="Disordered" evidence="4">
    <location>
        <begin position="678"/>
        <end position="700"/>
    </location>
</feature>
<keyword evidence="8" id="KW-1185">Reference proteome</keyword>
<evidence type="ECO:0000313" key="7">
    <source>
        <dbReference type="EMBL" id="CAI2383501.1"/>
    </source>
</evidence>
<reference evidence="7" key="1">
    <citation type="submission" date="2023-07" db="EMBL/GenBank/DDBJ databases">
        <authorList>
            <consortium name="AG Swart"/>
            <person name="Singh M."/>
            <person name="Singh A."/>
            <person name="Seah K."/>
            <person name="Emmerich C."/>
        </authorList>
    </citation>
    <scope>NUCLEOTIDE SEQUENCE</scope>
    <source>
        <strain evidence="7">DP1</strain>
    </source>
</reference>
<dbReference type="PANTHER" id="PTHR46210:SF1">
    <property type="entry name" value="FHA DOMAIN-CONTAINING PROTEIN"/>
    <property type="match status" value="1"/>
</dbReference>
<name>A0AAD1Y1K2_EUPCR</name>
<dbReference type="AlphaFoldDB" id="A0AAD1Y1K2"/>
<dbReference type="SMART" id="SM00744">
    <property type="entry name" value="RINGv"/>
    <property type="match status" value="1"/>
</dbReference>
<feature type="region of interest" description="Disordered" evidence="4">
    <location>
        <begin position="637"/>
        <end position="661"/>
    </location>
</feature>
<keyword evidence="3" id="KW-0862">Zinc</keyword>
<feature type="domain" description="RING-CH-type" evidence="6">
    <location>
        <begin position="229"/>
        <end position="307"/>
    </location>
</feature>
<dbReference type="Gene3D" id="2.60.200.20">
    <property type="match status" value="1"/>
</dbReference>
<dbReference type="CDD" id="cd16495">
    <property type="entry name" value="RING_CH-C4HC3_MARCH"/>
    <property type="match status" value="1"/>
</dbReference>
<dbReference type="PANTHER" id="PTHR46210">
    <property type="entry name" value="FHA DOMAIN-CONTAINING PROTEIN"/>
    <property type="match status" value="1"/>
</dbReference>
<dbReference type="Proteomes" id="UP001295684">
    <property type="component" value="Unassembled WGS sequence"/>
</dbReference>
<proteinExistence type="predicted"/>
<evidence type="ECO:0000259" key="6">
    <source>
        <dbReference type="PROSITE" id="PS51292"/>
    </source>
</evidence>
<feature type="domain" description="FHA" evidence="5">
    <location>
        <begin position="359"/>
        <end position="402"/>
    </location>
</feature>
<dbReference type="EMBL" id="CAMPGE010025776">
    <property type="protein sequence ID" value="CAI2383501.1"/>
    <property type="molecule type" value="Genomic_DNA"/>
</dbReference>
<organism evidence="7 8">
    <name type="scientific">Euplotes crassus</name>
    <dbReference type="NCBI Taxonomy" id="5936"/>
    <lineage>
        <taxon>Eukaryota</taxon>
        <taxon>Sar</taxon>
        <taxon>Alveolata</taxon>
        <taxon>Ciliophora</taxon>
        <taxon>Intramacronucleata</taxon>
        <taxon>Spirotrichea</taxon>
        <taxon>Hypotrichia</taxon>
        <taxon>Euplotida</taxon>
        <taxon>Euplotidae</taxon>
        <taxon>Moneuplotes</taxon>
    </lineage>
</organism>
<feature type="compositionally biased region" description="Polar residues" evidence="4">
    <location>
        <begin position="648"/>
        <end position="661"/>
    </location>
</feature>
<keyword evidence="1" id="KW-0479">Metal-binding</keyword>
<comment type="caution">
    <text evidence="7">The sequence shown here is derived from an EMBL/GenBank/DDBJ whole genome shotgun (WGS) entry which is preliminary data.</text>
</comment>
<dbReference type="PROSITE" id="PS50006">
    <property type="entry name" value="FHA_DOMAIN"/>
    <property type="match status" value="1"/>
</dbReference>
<evidence type="ECO:0000256" key="1">
    <source>
        <dbReference type="ARBA" id="ARBA00022723"/>
    </source>
</evidence>
<evidence type="ECO:0000256" key="4">
    <source>
        <dbReference type="SAM" id="MobiDB-lite"/>
    </source>
</evidence>
<dbReference type="Gene3D" id="3.30.40.10">
    <property type="entry name" value="Zinc/RING finger domain, C3HC4 (zinc finger)"/>
    <property type="match status" value="1"/>
</dbReference>
<evidence type="ECO:0000313" key="8">
    <source>
        <dbReference type="Proteomes" id="UP001295684"/>
    </source>
</evidence>
<dbReference type="InterPro" id="IPR008984">
    <property type="entry name" value="SMAD_FHA_dom_sf"/>
</dbReference>
<dbReference type="CDD" id="cd00060">
    <property type="entry name" value="FHA"/>
    <property type="match status" value="1"/>
</dbReference>
<gene>
    <name evidence="7" type="ORF">ECRASSUSDP1_LOCUS25003</name>
</gene>
<evidence type="ECO:0000259" key="5">
    <source>
        <dbReference type="PROSITE" id="PS50006"/>
    </source>
</evidence>
<dbReference type="Pfam" id="PF00498">
    <property type="entry name" value="FHA"/>
    <property type="match status" value="1"/>
</dbReference>
<dbReference type="PROSITE" id="PS51292">
    <property type="entry name" value="ZF_RING_CH"/>
    <property type="match status" value="1"/>
</dbReference>
<dbReference type="InterPro" id="IPR013083">
    <property type="entry name" value="Znf_RING/FYVE/PHD"/>
</dbReference>
<dbReference type="GO" id="GO:0008270">
    <property type="term" value="F:zinc ion binding"/>
    <property type="evidence" value="ECO:0007669"/>
    <property type="project" value="UniProtKB-KW"/>
</dbReference>
<keyword evidence="2" id="KW-0863">Zinc-finger</keyword>
<feature type="region of interest" description="Disordered" evidence="4">
    <location>
        <begin position="495"/>
        <end position="532"/>
    </location>
</feature>
<feature type="compositionally biased region" description="Basic residues" evidence="4">
    <location>
        <begin position="510"/>
        <end position="532"/>
    </location>
</feature>
<dbReference type="InterPro" id="IPR000253">
    <property type="entry name" value="FHA_dom"/>
</dbReference>
<evidence type="ECO:0000256" key="3">
    <source>
        <dbReference type="ARBA" id="ARBA00022833"/>
    </source>
</evidence>
<dbReference type="SUPFAM" id="SSF49879">
    <property type="entry name" value="SMAD/FHA domain"/>
    <property type="match status" value="1"/>
</dbReference>
<dbReference type="SUPFAM" id="SSF57850">
    <property type="entry name" value="RING/U-box"/>
    <property type="match status" value="1"/>
</dbReference>
<protein>
    <submittedName>
        <fullName evidence="7">Uncharacterized protein</fullName>
    </submittedName>
</protein>
<dbReference type="InterPro" id="IPR011016">
    <property type="entry name" value="Znf_RING-CH"/>
</dbReference>
<dbReference type="Pfam" id="PF12906">
    <property type="entry name" value="RINGv"/>
    <property type="match status" value="1"/>
</dbReference>
<accession>A0AAD1Y1K2</accession>